<gene>
    <name evidence="2" type="ORF">GON04_25195</name>
</gene>
<name>A0A6N8J3D3_9BURK</name>
<proteinExistence type="predicted"/>
<evidence type="ECO:0000313" key="2">
    <source>
        <dbReference type="EMBL" id="MVQ32773.1"/>
    </source>
</evidence>
<dbReference type="Proteomes" id="UP000469385">
    <property type="component" value="Unassembled WGS sequence"/>
</dbReference>
<reference evidence="2 3" key="1">
    <citation type="submission" date="2019-12" db="EMBL/GenBank/DDBJ databases">
        <authorList>
            <person name="Huq M.A."/>
        </authorList>
    </citation>
    <scope>NUCLEOTIDE SEQUENCE [LARGE SCALE GENOMIC DNA]</scope>
    <source>
        <strain evidence="2 3">MAH-25</strain>
    </source>
</reference>
<evidence type="ECO:0000313" key="3">
    <source>
        <dbReference type="Proteomes" id="UP000469385"/>
    </source>
</evidence>
<keyword evidence="3" id="KW-1185">Reference proteome</keyword>
<dbReference type="EMBL" id="WSEL01000011">
    <property type="protein sequence ID" value="MVQ32773.1"/>
    <property type="molecule type" value="Genomic_DNA"/>
</dbReference>
<dbReference type="RefSeq" id="WP_338051057.1">
    <property type="nucleotide sequence ID" value="NZ_WSEL01000011.1"/>
</dbReference>
<organism evidence="2 3">
    <name type="scientific">Ramlibacter pinisoli</name>
    <dbReference type="NCBI Taxonomy" id="2682844"/>
    <lineage>
        <taxon>Bacteria</taxon>
        <taxon>Pseudomonadati</taxon>
        <taxon>Pseudomonadota</taxon>
        <taxon>Betaproteobacteria</taxon>
        <taxon>Burkholderiales</taxon>
        <taxon>Comamonadaceae</taxon>
        <taxon>Ramlibacter</taxon>
    </lineage>
</organism>
<sequence>MAKAENDAQFSSAVTDSKRSHQYQTEVAQQFALFESERPGPAEIAGAAPPPGKFSNFIVYVDESGDHGLTTLDTNYPVFVLAFCVFYKRHYSEKVLPSLHKFKFNHFGHDLVVLHEHEIRKEKGDFRFFSSRQHKNKFLTELTDIIEASNFILISCVIDKAKLRERGEANNPYHVALGFCLETLYEFMQEKRQDGALTHVVVECRGKREDAELELEFRRMCDGANRLGRALPFDIIFADKKVDSPGLQLADLVARPVGMNYLRPSQENRAFEVLKRKFYCSGGRANVGEGFENWGLKVFPPPQSEKPR</sequence>
<dbReference type="InterPro" id="IPR024524">
    <property type="entry name" value="DUF3800"/>
</dbReference>
<dbReference type="Pfam" id="PF12686">
    <property type="entry name" value="DUF3800"/>
    <property type="match status" value="1"/>
</dbReference>
<comment type="caution">
    <text evidence="2">The sequence shown here is derived from an EMBL/GenBank/DDBJ whole genome shotgun (WGS) entry which is preliminary data.</text>
</comment>
<evidence type="ECO:0000256" key="1">
    <source>
        <dbReference type="SAM" id="MobiDB-lite"/>
    </source>
</evidence>
<protein>
    <submittedName>
        <fullName evidence="2">DUF3800 domain-containing protein</fullName>
    </submittedName>
</protein>
<accession>A0A6N8J3D3</accession>
<dbReference type="AlphaFoldDB" id="A0A6N8J3D3"/>
<feature type="region of interest" description="Disordered" evidence="1">
    <location>
        <begin position="1"/>
        <end position="21"/>
    </location>
</feature>